<dbReference type="AlphaFoldDB" id="A0A0P0X8N9"/>
<evidence type="ECO:0000313" key="3">
    <source>
        <dbReference type="Proteomes" id="UP000059680"/>
    </source>
</evidence>
<dbReference type="Gramene" id="Os07t0613833-00">
    <property type="protein sequence ID" value="Os07t0613833-00"/>
    <property type="gene ID" value="Os07g0613833"/>
</dbReference>
<proteinExistence type="predicted"/>
<feature type="region of interest" description="Disordered" evidence="1">
    <location>
        <begin position="1"/>
        <end position="32"/>
    </location>
</feature>
<protein>
    <submittedName>
        <fullName evidence="2">Os07g0613833 protein</fullName>
    </submittedName>
</protein>
<reference evidence="2 3" key="2">
    <citation type="journal article" date="2013" name="Plant Cell Physiol.">
        <title>Rice Annotation Project Database (RAP-DB): an integrative and interactive database for rice genomics.</title>
        <authorList>
            <person name="Sakai H."/>
            <person name="Lee S.S."/>
            <person name="Tanaka T."/>
            <person name="Numa H."/>
            <person name="Kim J."/>
            <person name="Kawahara Y."/>
            <person name="Wakimoto H."/>
            <person name="Yang C.C."/>
            <person name="Iwamoto M."/>
            <person name="Abe T."/>
            <person name="Yamada Y."/>
            <person name="Muto A."/>
            <person name="Inokuchi H."/>
            <person name="Ikemura T."/>
            <person name="Matsumoto T."/>
            <person name="Sasaki T."/>
            <person name="Itoh T."/>
        </authorList>
    </citation>
    <scope>NUCLEOTIDE SEQUENCE [LARGE SCALE GENOMIC DNA]</scope>
    <source>
        <strain evidence="3">cv. Nipponbare</strain>
    </source>
</reference>
<dbReference type="PaxDb" id="39947-A0A0P0X8N9"/>
<keyword evidence="3" id="KW-1185">Reference proteome</keyword>
<organism evidence="2 3">
    <name type="scientific">Oryza sativa subsp. japonica</name>
    <name type="common">Rice</name>
    <dbReference type="NCBI Taxonomy" id="39947"/>
    <lineage>
        <taxon>Eukaryota</taxon>
        <taxon>Viridiplantae</taxon>
        <taxon>Streptophyta</taxon>
        <taxon>Embryophyta</taxon>
        <taxon>Tracheophyta</taxon>
        <taxon>Spermatophyta</taxon>
        <taxon>Magnoliopsida</taxon>
        <taxon>Liliopsida</taxon>
        <taxon>Poales</taxon>
        <taxon>Poaceae</taxon>
        <taxon>BOP clade</taxon>
        <taxon>Oryzoideae</taxon>
        <taxon>Oryzeae</taxon>
        <taxon>Oryzinae</taxon>
        <taxon>Oryza</taxon>
        <taxon>Oryza sativa</taxon>
    </lineage>
</organism>
<dbReference type="Proteomes" id="UP000059680">
    <property type="component" value="Chromosome 7"/>
</dbReference>
<accession>A0A0P0X8N9</accession>
<name>A0A0P0X8N9_ORYSJ</name>
<evidence type="ECO:0000256" key="1">
    <source>
        <dbReference type="SAM" id="MobiDB-lite"/>
    </source>
</evidence>
<reference evidence="3" key="1">
    <citation type="journal article" date="2005" name="Nature">
        <title>The map-based sequence of the rice genome.</title>
        <authorList>
            <consortium name="International rice genome sequencing project (IRGSP)"/>
            <person name="Matsumoto T."/>
            <person name="Wu J."/>
            <person name="Kanamori H."/>
            <person name="Katayose Y."/>
            <person name="Fujisawa M."/>
            <person name="Namiki N."/>
            <person name="Mizuno H."/>
            <person name="Yamamoto K."/>
            <person name="Antonio B.A."/>
            <person name="Baba T."/>
            <person name="Sakata K."/>
            <person name="Nagamura Y."/>
            <person name="Aoki H."/>
            <person name="Arikawa K."/>
            <person name="Arita K."/>
            <person name="Bito T."/>
            <person name="Chiden Y."/>
            <person name="Fujitsuka N."/>
            <person name="Fukunaka R."/>
            <person name="Hamada M."/>
            <person name="Harada C."/>
            <person name="Hayashi A."/>
            <person name="Hijishita S."/>
            <person name="Honda M."/>
            <person name="Hosokawa S."/>
            <person name="Ichikawa Y."/>
            <person name="Idonuma A."/>
            <person name="Iijima M."/>
            <person name="Ikeda M."/>
            <person name="Ikeno M."/>
            <person name="Ito K."/>
            <person name="Ito S."/>
            <person name="Ito T."/>
            <person name="Ito Y."/>
            <person name="Ito Y."/>
            <person name="Iwabuchi A."/>
            <person name="Kamiya K."/>
            <person name="Karasawa W."/>
            <person name="Kurita K."/>
            <person name="Katagiri S."/>
            <person name="Kikuta A."/>
            <person name="Kobayashi H."/>
            <person name="Kobayashi N."/>
            <person name="Machita K."/>
            <person name="Maehara T."/>
            <person name="Masukawa M."/>
            <person name="Mizubayashi T."/>
            <person name="Mukai Y."/>
            <person name="Nagasaki H."/>
            <person name="Nagata Y."/>
            <person name="Naito S."/>
            <person name="Nakashima M."/>
            <person name="Nakama Y."/>
            <person name="Nakamichi Y."/>
            <person name="Nakamura M."/>
            <person name="Meguro A."/>
            <person name="Negishi M."/>
            <person name="Ohta I."/>
            <person name="Ohta T."/>
            <person name="Okamoto M."/>
            <person name="Ono N."/>
            <person name="Saji S."/>
            <person name="Sakaguchi M."/>
            <person name="Sakai K."/>
            <person name="Shibata M."/>
            <person name="Shimokawa T."/>
            <person name="Song J."/>
            <person name="Takazaki Y."/>
            <person name="Terasawa K."/>
            <person name="Tsugane M."/>
            <person name="Tsuji K."/>
            <person name="Ueda S."/>
            <person name="Waki K."/>
            <person name="Yamagata H."/>
            <person name="Yamamoto M."/>
            <person name="Yamamoto S."/>
            <person name="Yamane H."/>
            <person name="Yoshiki S."/>
            <person name="Yoshihara R."/>
            <person name="Yukawa K."/>
            <person name="Zhong H."/>
            <person name="Yano M."/>
            <person name="Yuan Q."/>
            <person name="Ouyang S."/>
            <person name="Liu J."/>
            <person name="Jones K.M."/>
            <person name="Gansberger K."/>
            <person name="Moffat K."/>
            <person name="Hill J."/>
            <person name="Bera J."/>
            <person name="Fadrosh D."/>
            <person name="Jin S."/>
            <person name="Johri S."/>
            <person name="Kim M."/>
            <person name="Overton L."/>
            <person name="Reardon M."/>
            <person name="Tsitrin T."/>
            <person name="Vuong H."/>
            <person name="Weaver B."/>
            <person name="Ciecko A."/>
            <person name="Tallon L."/>
            <person name="Jackson J."/>
            <person name="Pai G."/>
            <person name="Aken S.V."/>
            <person name="Utterback T."/>
            <person name="Reidmuller S."/>
            <person name="Feldblyum T."/>
            <person name="Hsiao J."/>
            <person name="Zismann V."/>
            <person name="Iobst S."/>
            <person name="de Vazeille A.R."/>
            <person name="Buell C.R."/>
            <person name="Ying K."/>
            <person name="Li Y."/>
            <person name="Lu T."/>
            <person name="Huang Y."/>
            <person name="Zhao Q."/>
            <person name="Feng Q."/>
            <person name="Zhang L."/>
            <person name="Zhu J."/>
            <person name="Weng Q."/>
            <person name="Mu J."/>
            <person name="Lu Y."/>
            <person name="Fan D."/>
            <person name="Liu Y."/>
            <person name="Guan J."/>
            <person name="Zhang Y."/>
            <person name="Yu S."/>
            <person name="Liu X."/>
            <person name="Zhang Y."/>
            <person name="Hong G."/>
            <person name="Han B."/>
            <person name="Choisne N."/>
            <person name="Demange N."/>
            <person name="Orjeda G."/>
            <person name="Samain S."/>
            <person name="Cattolico L."/>
            <person name="Pelletier E."/>
            <person name="Couloux A."/>
            <person name="Segurens B."/>
            <person name="Wincker P."/>
            <person name="D'Hont A."/>
            <person name="Scarpelli C."/>
            <person name="Weissenbach J."/>
            <person name="Salanoubat M."/>
            <person name="Quetier F."/>
            <person name="Yu Y."/>
            <person name="Kim H.R."/>
            <person name="Rambo T."/>
            <person name="Currie J."/>
            <person name="Collura K."/>
            <person name="Luo M."/>
            <person name="Yang T."/>
            <person name="Ammiraju J.S.S."/>
            <person name="Engler F."/>
            <person name="Soderlund C."/>
            <person name="Wing R.A."/>
            <person name="Palmer L.E."/>
            <person name="de la Bastide M."/>
            <person name="Spiegel L."/>
            <person name="Nascimento L."/>
            <person name="Zutavern T."/>
            <person name="O'Shaughnessy A."/>
            <person name="Dike S."/>
            <person name="Dedhia N."/>
            <person name="Preston R."/>
            <person name="Balija V."/>
            <person name="McCombie W.R."/>
            <person name="Chow T."/>
            <person name="Chen H."/>
            <person name="Chung M."/>
            <person name="Chen C."/>
            <person name="Shaw J."/>
            <person name="Wu H."/>
            <person name="Hsiao K."/>
            <person name="Chao Y."/>
            <person name="Chu M."/>
            <person name="Cheng C."/>
            <person name="Hour A."/>
            <person name="Lee P."/>
            <person name="Lin S."/>
            <person name="Lin Y."/>
            <person name="Liou J."/>
            <person name="Liu S."/>
            <person name="Hsing Y."/>
            <person name="Raghuvanshi S."/>
            <person name="Mohanty A."/>
            <person name="Bharti A.K."/>
            <person name="Gaur A."/>
            <person name="Gupta V."/>
            <person name="Kumar D."/>
            <person name="Ravi V."/>
            <person name="Vij S."/>
            <person name="Kapur A."/>
            <person name="Khurana P."/>
            <person name="Khurana P."/>
            <person name="Khurana J.P."/>
            <person name="Tyagi A.K."/>
            <person name="Gaikwad K."/>
            <person name="Singh A."/>
            <person name="Dalal V."/>
            <person name="Srivastava S."/>
            <person name="Dixit A."/>
            <person name="Pal A.K."/>
            <person name="Ghazi I.A."/>
            <person name="Yadav M."/>
            <person name="Pandit A."/>
            <person name="Bhargava A."/>
            <person name="Sureshbabu K."/>
            <person name="Batra K."/>
            <person name="Sharma T.R."/>
            <person name="Mohapatra T."/>
            <person name="Singh N.K."/>
            <person name="Messing J."/>
            <person name="Nelson A.B."/>
            <person name="Fuks G."/>
            <person name="Kavchok S."/>
            <person name="Keizer G."/>
            <person name="Linton E."/>
            <person name="Llaca V."/>
            <person name="Song R."/>
            <person name="Tanyolac B."/>
            <person name="Young S."/>
            <person name="Ho-Il K."/>
            <person name="Hahn J.H."/>
            <person name="Sangsakoo G."/>
            <person name="Vanavichit A."/>
            <person name="de Mattos Luiz.A.T."/>
            <person name="Zimmer P.D."/>
            <person name="Malone G."/>
            <person name="Dellagostin O."/>
            <person name="de Oliveira A.C."/>
            <person name="Bevan M."/>
            <person name="Bancroft I."/>
            <person name="Minx P."/>
            <person name="Cordum H."/>
            <person name="Wilson R."/>
            <person name="Cheng Z."/>
            <person name="Jin W."/>
            <person name="Jiang J."/>
            <person name="Leong S.A."/>
            <person name="Iwama H."/>
            <person name="Gojobori T."/>
            <person name="Itoh T."/>
            <person name="Niimura Y."/>
            <person name="Fujii Y."/>
            <person name="Habara T."/>
            <person name="Sakai H."/>
            <person name="Sato Y."/>
            <person name="Wilson G."/>
            <person name="Kumar K."/>
            <person name="McCouch S."/>
            <person name="Juretic N."/>
            <person name="Hoen D."/>
            <person name="Wright S."/>
            <person name="Bruskiewich R."/>
            <person name="Bureau T."/>
            <person name="Miyao A."/>
            <person name="Hirochika H."/>
            <person name="Nishikawa T."/>
            <person name="Kadowaki K."/>
            <person name="Sugiura M."/>
            <person name="Burr B."/>
            <person name="Sasaki T."/>
        </authorList>
    </citation>
    <scope>NUCLEOTIDE SEQUENCE [LARGE SCALE GENOMIC DNA]</scope>
    <source>
        <strain evidence="3">cv. Nipponbare</strain>
    </source>
</reference>
<dbReference type="EMBL" id="AP014963">
    <property type="protein sequence ID" value="BAT02628.1"/>
    <property type="molecule type" value="Genomic_DNA"/>
</dbReference>
<evidence type="ECO:0000313" key="2">
    <source>
        <dbReference type="EMBL" id="BAT02628.1"/>
    </source>
</evidence>
<gene>
    <name evidence="2" type="ordered locus">Os07g0613833</name>
    <name evidence="2" type="ORF">OSNPB_070613833</name>
</gene>
<sequence>MYGAVHSSVSPQHSHATSTPTSSVSSPTSSSMAGTFRLQATSLLLLAGVCCSGETASNTLWPSRLLSLVSSSCARDRFGPWAL</sequence>
<reference evidence="2 3" key="3">
    <citation type="journal article" date="2013" name="Rice">
        <title>Improvement of the Oryza sativa Nipponbare reference genome using next generation sequence and optical map data.</title>
        <authorList>
            <person name="Kawahara Y."/>
            <person name="de la Bastide M."/>
            <person name="Hamilton J.P."/>
            <person name="Kanamori H."/>
            <person name="McCombie W.R."/>
            <person name="Ouyang S."/>
            <person name="Schwartz D.C."/>
            <person name="Tanaka T."/>
            <person name="Wu J."/>
            <person name="Zhou S."/>
            <person name="Childs K.L."/>
            <person name="Davidson R.M."/>
            <person name="Lin H."/>
            <person name="Quesada-Ocampo L."/>
            <person name="Vaillancourt B."/>
            <person name="Sakai H."/>
            <person name="Lee S.S."/>
            <person name="Kim J."/>
            <person name="Numa H."/>
            <person name="Itoh T."/>
            <person name="Buell C.R."/>
            <person name="Matsumoto T."/>
        </authorList>
    </citation>
    <scope>NUCLEOTIDE SEQUENCE [LARGE SCALE GENOMIC DNA]</scope>
    <source>
        <strain evidence="3">cv. Nipponbare</strain>
    </source>
</reference>
<dbReference type="InParanoid" id="A0A0P0X8N9"/>
<feature type="compositionally biased region" description="Low complexity" evidence="1">
    <location>
        <begin position="10"/>
        <end position="31"/>
    </location>
</feature>